<dbReference type="RefSeq" id="WP_344412176.1">
    <property type="nucleotide sequence ID" value="NZ_BAAANN010000001.1"/>
</dbReference>
<dbReference type="Gene3D" id="2.130.10.10">
    <property type="entry name" value="YVTN repeat-like/Quinoprotein amine dehydrogenase"/>
    <property type="match status" value="1"/>
</dbReference>
<feature type="signal peptide" evidence="1">
    <location>
        <begin position="1"/>
        <end position="22"/>
    </location>
</feature>
<evidence type="ECO:0000313" key="2">
    <source>
        <dbReference type="EMBL" id="GAA1938158.1"/>
    </source>
</evidence>
<organism evidence="2 3">
    <name type="scientific">Amycolatopsis minnesotensis</name>
    <dbReference type="NCBI Taxonomy" id="337894"/>
    <lineage>
        <taxon>Bacteria</taxon>
        <taxon>Bacillati</taxon>
        <taxon>Actinomycetota</taxon>
        <taxon>Actinomycetes</taxon>
        <taxon>Pseudonocardiales</taxon>
        <taxon>Pseudonocardiaceae</taxon>
        <taxon>Amycolatopsis</taxon>
    </lineage>
</organism>
<reference evidence="2 3" key="1">
    <citation type="journal article" date="2019" name="Int. J. Syst. Evol. Microbiol.">
        <title>The Global Catalogue of Microorganisms (GCM) 10K type strain sequencing project: providing services to taxonomists for standard genome sequencing and annotation.</title>
        <authorList>
            <consortium name="The Broad Institute Genomics Platform"/>
            <consortium name="The Broad Institute Genome Sequencing Center for Infectious Disease"/>
            <person name="Wu L."/>
            <person name="Ma J."/>
        </authorList>
    </citation>
    <scope>NUCLEOTIDE SEQUENCE [LARGE SCALE GENOMIC DNA]</scope>
    <source>
        <strain evidence="2 3">JCM 14545</strain>
    </source>
</reference>
<name>A0ABN2PYT1_9PSEU</name>
<dbReference type="Proteomes" id="UP001501116">
    <property type="component" value="Unassembled WGS sequence"/>
</dbReference>
<accession>A0ABN2PYT1</accession>
<evidence type="ECO:0000256" key="1">
    <source>
        <dbReference type="SAM" id="SignalP"/>
    </source>
</evidence>
<dbReference type="InterPro" id="IPR015943">
    <property type="entry name" value="WD40/YVTN_repeat-like_dom_sf"/>
</dbReference>
<dbReference type="SUPFAM" id="SSF101898">
    <property type="entry name" value="NHL repeat"/>
    <property type="match status" value="1"/>
</dbReference>
<dbReference type="PROSITE" id="PS51257">
    <property type="entry name" value="PROKAR_LIPOPROTEIN"/>
    <property type="match status" value="1"/>
</dbReference>
<keyword evidence="3" id="KW-1185">Reference proteome</keyword>
<feature type="chain" id="PRO_5047198472" evidence="1">
    <location>
        <begin position="23"/>
        <end position="336"/>
    </location>
</feature>
<keyword evidence="2" id="KW-0449">Lipoprotein</keyword>
<dbReference type="EMBL" id="BAAANN010000001">
    <property type="protein sequence ID" value="GAA1938158.1"/>
    <property type="molecule type" value="Genomic_DNA"/>
</dbReference>
<sequence>MRRLATARLVAIPLACALAVTACSSGASQKDDLQIVQNPVAAVPATAPAVTAKPAGTVFAAPGNVTAVATTGTTLAVGLQTPPSVRLYDLGALTAPPKSVPLPGPAERITSSAGRLLASVPGSGQVAEIALPAGTVTELAVPGTPSAATAVGDQTLVSVRDRKEIAVLAGGKVARTIGGSLYSADDVLTTGDKTVVLDRLRTALFSVDVQGGKVGEGLRAGEGVANAVADSFGRVLVTDVKAGALIAFSTDPLLMRQRYPVPGGAYGIAYDAKKALAWVTLTGLNQVVGYDVRGGEPVEKYRFPTVRQPNSVAVDETTSRVVVGSAAGEGIQVITP</sequence>
<comment type="caution">
    <text evidence="2">The sequence shown here is derived from an EMBL/GenBank/DDBJ whole genome shotgun (WGS) entry which is preliminary data.</text>
</comment>
<keyword evidence="1" id="KW-0732">Signal</keyword>
<protein>
    <submittedName>
        <fullName evidence="2">Lipoprotein</fullName>
    </submittedName>
</protein>
<proteinExistence type="predicted"/>
<evidence type="ECO:0000313" key="3">
    <source>
        <dbReference type="Proteomes" id="UP001501116"/>
    </source>
</evidence>
<gene>
    <name evidence="2" type="ORF">GCM10009754_01460</name>
</gene>